<organism evidence="2 3">
    <name type="scientific">Oculimacula yallundae</name>
    <dbReference type="NCBI Taxonomy" id="86028"/>
    <lineage>
        <taxon>Eukaryota</taxon>
        <taxon>Fungi</taxon>
        <taxon>Dikarya</taxon>
        <taxon>Ascomycota</taxon>
        <taxon>Pezizomycotina</taxon>
        <taxon>Leotiomycetes</taxon>
        <taxon>Helotiales</taxon>
        <taxon>Ploettnerulaceae</taxon>
        <taxon>Oculimacula</taxon>
    </lineage>
</organism>
<sequence>MDTEKQAESLVDELEKLTHSERVARMVKIGTEFQTNPNAKTLLDHLASKSLYEQLLSLESCHGSRDLSFAKQIISSSSSKHLKKRAIDLIALFGSDEELIQALQAVPLYLQVATLHRLRHAHGRRKRLGVIEQYLKELENKEGKDKQFQRLFLLGSENLVEKHLPKFLDHFSTQQWLDLAKYHARLAQNVFDHWIERSDEDDRDLIGKINLILHQWLSHDYTVSSAVELFRTALKKVSISQLPITQLLEKSPERAVPIILSCEENLTKDKVEEFDRRALRKLPMTFFRPLFERYPGIVEEYEFTLFTPEQRLLVWQKYRLGWRNDDGTMDVDIIEALPTKERHAEARRVLRLKKFETNPSDRIPYIALLPWEEAMELQKPFIRSGDVEIRSTAIKTQVEAVKFDDAYIEDALKLVLSRKNEQDPVQIQMLDALFDIPSGRWKETHLLILDEIITSRLKSRDVSVITCHRILSLLGRILSVHCEWVAAQLGRVMRDHGCHYRFSAHLSGRVPVKECVATVEKEMSPFLDKLLRKKDAFNLIKLESIFEKQTKHWTEYLDTCEEMAQIRDIEKSSYSELLDIIRTFRPESLDWLVLKIYGNDDFACVPVIVSHVHNKRQNLLDGYLNYSLERHEDRKKAIKTMRGGFWRWTESQQEEFQKLLLKDIANQDTIVEDKIKCVQQLSLLTFVDQHPLFDLANNEESAVQEAALRALGDLDGQQGLSILIEALSDERARIAIYSLRKVLKTMPNHKTFELLSTIPHTKVTVAKETIRLIGELGTEECFQYLLGEEKVDLHVDVRVALHRALWTYLDREDTWKIFARAAENTDPKIAKAVCSIPEDGLNAQQEHQLLQVLLRVLSHDSPEVRIAALERCDTKPIQDPENILAPRLFDLIHSELDDEIKAAANAIFETYARNNTEKIGELYRRLLSDRKTLKLVHDTYMSIVSPYPGRKYLRPVTHLLLSIFKTDRLSTIRRVNLMFSGLPWAELRPYVFEIMPELHADALCAAERFIETNSTGWKEDRDDLLKVELGLKGSRDERARRLAFSFLRAGVDESVGWTDEERFRLDGYRNDESVLVAEAAWEFNVPEKGDDDSEDEDESLGDEMKEDQSGRDTVMEDDN</sequence>
<keyword evidence="3" id="KW-1185">Reference proteome</keyword>
<evidence type="ECO:0000256" key="1">
    <source>
        <dbReference type="SAM" id="MobiDB-lite"/>
    </source>
</evidence>
<proteinExistence type="predicted"/>
<dbReference type="Gene3D" id="1.25.10.10">
    <property type="entry name" value="Leucine-rich Repeat Variant"/>
    <property type="match status" value="1"/>
</dbReference>
<feature type="compositionally biased region" description="Acidic residues" evidence="1">
    <location>
        <begin position="1089"/>
        <end position="1101"/>
    </location>
</feature>
<evidence type="ECO:0000313" key="2">
    <source>
        <dbReference type="EMBL" id="KAL2064719.1"/>
    </source>
</evidence>
<comment type="caution">
    <text evidence="2">The sequence shown here is derived from an EMBL/GenBank/DDBJ whole genome shotgun (WGS) entry which is preliminary data.</text>
</comment>
<gene>
    <name evidence="2" type="ORF">VTL71DRAFT_3857</name>
</gene>
<reference evidence="2 3" key="1">
    <citation type="journal article" date="2024" name="Commun. Biol.">
        <title>Comparative genomic analysis of thermophilic fungi reveals convergent evolutionary adaptations and gene losses.</title>
        <authorList>
            <person name="Steindorff A.S."/>
            <person name="Aguilar-Pontes M.V."/>
            <person name="Robinson A.J."/>
            <person name="Andreopoulos B."/>
            <person name="LaButti K."/>
            <person name="Kuo A."/>
            <person name="Mondo S."/>
            <person name="Riley R."/>
            <person name="Otillar R."/>
            <person name="Haridas S."/>
            <person name="Lipzen A."/>
            <person name="Grimwood J."/>
            <person name="Schmutz J."/>
            <person name="Clum A."/>
            <person name="Reid I.D."/>
            <person name="Moisan M.C."/>
            <person name="Butler G."/>
            <person name="Nguyen T.T.M."/>
            <person name="Dewar K."/>
            <person name="Conant G."/>
            <person name="Drula E."/>
            <person name="Henrissat B."/>
            <person name="Hansel C."/>
            <person name="Singer S."/>
            <person name="Hutchinson M.I."/>
            <person name="de Vries R.P."/>
            <person name="Natvig D.O."/>
            <person name="Powell A.J."/>
            <person name="Tsang A."/>
            <person name="Grigoriev I.V."/>
        </authorList>
    </citation>
    <scope>NUCLEOTIDE SEQUENCE [LARGE SCALE GENOMIC DNA]</scope>
    <source>
        <strain evidence="2 3">CBS 494.80</strain>
    </source>
</reference>
<dbReference type="InterPro" id="IPR011989">
    <property type="entry name" value="ARM-like"/>
</dbReference>
<feature type="region of interest" description="Disordered" evidence="1">
    <location>
        <begin position="1082"/>
        <end position="1119"/>
    </location>
</feature>
<protein>
    <submittedName>
        <fullName evidence="2">Uncharacterized protein</fullName>
    </submittedName>
</protein>
<dbReference type="SUPFAM" id="SSF48371">
    <property type="entry name" value="ARM repeat"/>
    <property type="match status" value="1"/>
</dbReference>
<dbReference type="EMBL" id="JAZHXI010000013">
    <property type="protein sequence ID" value="KAL2064719.1"/>
    <property type="molecule type" value="Genomic_DNA"/>
</dbReference>
<name>A0ABR4C478_9HELO</name>
<evidence type="ECO:0000313" key="3">
    <source>
        <dbReference type="Proteomes" id="UP001595075"/>
    </source>
</evidence>
<dbReference type="Proteomes" id="UP001595075">
    <property type="component" value="Unassembled WGS sequence"/>
</dbReference>
<feature type="compositionally biased region" description="Basic and acidic residues" evidence="1">
    <location>
        <begin position="1102"/>
        <end position="1119"/>
    </location>
</feature>
<dbReference type="InterPro" id="IPR016024">
    <property type="entry name" value="ARM-type_fold"/>
</dbReference>
<accession>A0ABR4C478</accession>